<dbReference type="InterPro" id="IPR011251">
    <property type="entry name" value="Luciferase-like_dom"/>
</dbReference>
<dbReference type="CDD" id="cd01095">
    <property type="entry name" value="Nitrilotriacetate_monoxgenase"/>
    <property type="match status" value="1"/>
</dbReference>
<feature type="binding site" evidence="6">
    <location>
        <position position="96"/>
    </location>
    <ligand>
        <name>FMN</name>
        <dbReference type="ChEBI" id="CHEBI:58210"/>
    </ligand>
</feature>
<dbReference type="InterPro" id="IPR016215">
    <property type="entry name" value="NTA_MOA"/>
</dbReference>
<feature type="binding site" evidence="6">
    <location>
        <position position="146"/>
    </location>
    <ligand>
        <name>FMN</name>
        <dbReference type="ChEBI" id="CHEBI:58210"/>
    </ligand>
</feature>
<dbReference type="GO" id="GO:0016705">
    <property type="term" value="F:oxidoreductase activity, acting on paired donors, with incorporation or reduction of molecular oxygen"/>
    <property type="evidence" value="ECO:0007669"/>
    <property type="project" value="InterPro"/>
</dbReference>
<evidence type="ECO:0000259" key="7">
    <source>
        <dbReference type="Pfam" id="PF00296"/>
    </source>
</evidence>
<feature type="binding site" evidence="6">
    <location>
        <position position="220"/>
    </location>
    <ligand>
        <name>FMN</name>
        <dbReference type="ChEBI" id="CHEBI:58210"/>
    </ligand>
</feature>
<name>A0A0K2VR19_MESPL</name>
<evidence type="ECO:0000256" key="1">
    <source>
        <dbReference type="ARBA" id="ARBA00022630"/>
    </source>
</evidence>
<dbReference type="SUPFAM" id="SSF51679">
    <property type="entry name" value="Bacterial luciferase-like"/>
    <property type="match status" value="1"/>
</dbReference>
<dbReference type="GO" id="GO:0004497">
    <property type="term" value="F:monooxygenase activity"/>
    <property type="evidence" value="ECO:0007669"/>
    <property type="project" value="UniProtKB-KW"/>
</dbReference>
<dbReference type="Gene3D" id="3.20.20.30">
    <property type="entry name" value="Luciferase-like domain"/>
    <property type="match status" value="1"/>
</dbReference>
<evidence type="ECO:0000256" key="3">
    <source>
        <dbReference type="ARBA" id="ARBA00023002"/>
    </source>
</evidence>
<dbReference type="Pfam" id="PF00296">
    <property type="entry name" value="Bac_luciferase"/>
    <property type="match status" value="1"/>
</dbReference>
<dbReference type="Proteomes" id="UP000182888">
    <property type="component" value="Unassembled WGS sequence"/>
</dbReference>
<evidence type="ECO:0000256" key="6">
    <source>
        <dbReference type="PIRSR" id="PIRSR000337-1"/>
    </source>
</evidence>
<dbReference type="InterPro" id="IPR051260">
    <property type="entry name" value="Diverse_substr_monoxygenases"/>
</dbReference>
<feature type="binding site" evidence="6">
    <location>
        <position position="59"/>
    </location>
    <ligand>
        <name>FMN</name>
        <dbReference type="ChEBI" id="CHEBI:58210"/>
    </ligand>
</feature>
<keyword evidence="3" id="KW-0560">Oxidoreductase</keyword>
<gene>
    <name evidence="8" type="primary">yxeK</name>
    <name evidence="8" type="ORF">MPL1032_130098</name>
</gene>
<dbReference type="PANTHER" id="PTHR30011:SF16">
    <property type="entry name" value="C2H2 FINGER DOMAIN TRANSCRIPTION FACTOR (EUROFUNG)-RELATED"/>
    <property type="match status" value="1"/>
</dbReference>
<comment type="similarity">
    <text evidence="5">Belongs to the NtaA/SnaA/DszA monooxygenase family.</text>
</comment>
<organism evidence="8 9">
    <name type="scientific">Mesorhizobium plurifarium</name>
    <dbReference type="NCBI Taxonomy" id="69974"/>
    <lineage>
        <taxon>Bacteria</taxon>
        <taxon>Pseudomonadati</taxon>
        <taxon>Pseudomonadota</taxon>
        <taxon>Alphaproteobacteria</taxon>
        <taxon>Hyphomicrobiales</taxon>
        <taxon>Phyllobacteriaceae</taxon>
        <taxon>Mesorhizobium</taxon>
    </lineage>
</organism>
<dbReference type="PANTHER" id="PTHR30011">
    <property type="entry name" value="ALKANESULFONATE MONOOXYGENASE-RELATED"/>
    <property type="match status" value="1"/>
</dbReference>
<evidence type="ECO:0000256" key="5">
    <source>
        <dbReference type="ARBA" id="ARBA00033748"/>
    </source>
</evidence>
<accession>A0A0K2VR19</accession>
<keyword evidence="1 6" id="KW-0285">Flavoprotein</keyword>
<feature type="domain" description="Luciferase-like" evidence="7">
    <location>
        <begin position="34"/>
        <end position="385"/>
    </location>
</feature>
<protein>
    <submittedName>
        <fullName evidence="8">Putative monooxygenase YxeK</fullName>
    </submittedName>
</protein>
<dbReference type="PIRSF" id="PIRSF000337">
    <property type="entry name" value="NTA_MOA"/>
    <property type="match status" value="1"/>
</dbReference>
<dbReference type="AlphaFoldDB" id="A0A0K2VR19"/>
<evidence type="ECO:0000313" key="9">
    <source>
        <dbReference type="Proteomes" id="UP000182888"/>
    </source>
</evidence>
<keyword evidence="2 6" id="KW-0288">FMN</keyword>
<evidence type="ECO:0000256" key="4">
    <source>
        <dbReference type="ARBA" id="ARBA00023033"/>
    </source>
</evidence>
<sequence>MSGRSRFLRLNAVVYGLGNHEAAWRMPESDPFATTSLAHWVRLAQVAEKAGFDTLFLGDVLALLQGAERHLSDAMDPLVILSALAAVTSRIGLIGTLSTSFEPPFHIARRFASLDHITGGRAGWNIVTSSNRLEARNFGLDDLPDHTKRYAMAGDVVNAAIALWDSWKADARVADKQAGLYFDPARVHPANHVGPFVRTAGPLNVPRSPQGRPLLVQAGSSADGREFAATYADVVFTAQLSLEDAQAFYKDIKDGAARAGRDPDSVLVLPGIMPIVAETRAGAQERLDRIDGVIVREHALEQLSEYLQTDARAFDLDQPLPASVGDESRSQANKSRFALIVTLARREGLTVRQLLQRVGGGRGHFLQAGTATEIADTMQEWFEKGAADGFSVMCPVLPADLETFSAAVVPELRRRGLLASRAPGSTLRQSLGLPSHLESQI</sequence>
<evidence type="ECO:0000256" key="2">
    <source>
        <dbReference type="ARBA" id="ARBA00022643"/>
    </source>
</evidence>
<dbReference type="NCBIfam" id="TIGR03860">
    <property type="entry name" value="FMN_nitrolo"/>
    <property type="match status" value="1"/>
</dbReference>
<feature type="binding site" evidence="6">
    <location>
        <position position="221"/>
    </location>
    <ligand>
        <name>FMN</name>
        <dbReference type="ChEBI" id="CHEBI:58210"/>
    </ligand>
</feature>
<evidence type="ECO:0000313" key="8">
    <source>
        <dbReference type="EMBL" id="CDX51025.1"/>
    </source>
</evidence>
<reference evidence="9" key="1">
    <citation type="submission" date="2014-08" db="EMBL/GenBank/DDBJ databases">
        <authorList>
            <person name="Edwards T."/>
        </authorList>
    </citation>
    <scope>NUCLEOTIDE SEQUENCE [LARGE SCALE GENOMIC DNA]</scope>
</reference>
<dbReference type="InterPro" id="IPR036661">
    <property type="entry name" value="Luciferase-like_sf"/>
</dbReference>
<proteinExistence type="inferred from homology"/>
<feature type="binding site" evidence="6">
    <location>
        <position position="150"/>
    </location>
    <ligand>
        <name>FMN</name>
        <dbReference type="ChEBI" id="CHEBI:58210"/>
    </ligand>
</feature>
<dbReference type="EMBL" id="CCND01000005">
    <property type="protein sequence ID" value="CDX51025.1"/>
    <property type="molecule type" value="Genomic_DNA"/>
</dbReference>
<keyword evidence="4 8" id="KW-0503">Monooxygenase</keyword>